<gene>
    <name evidence="2" type="ORF">FBGL_15530</name>
    <name evidence="3" type="ORF">SAMN05192550_2413</name>
</gene>
<dbReference type="InterPro" id="IPR051532">
    <property type="entry name" value="Ester_Hydrolysis_Enzymes"/>
</dbReference>
<dbReference type="Proteomes" id="UP000093226">
    <property type="component" value="Unassembled WGS sequence"/>
</dbReference>
<feature type="domain" description="SGNH hydrolase-type esterase" evidence="1">
    <location>
        <begin position="35"/>
        <end position="197"/>
    </location>
</feature>
<evidence type="ECO:0000313" key="3">
    <source>
        <dbReference type="EMBL" id="SDJ61657.1"/>
    </source>
</evidence>
<keyword evidence="2" id="KW-0378">Hydrolase</keyword>
<dbReference type="RefSeq" id="WP_066329996.1">
    <property type="nucleotide sequence ID" value="NZ_BJVF01000004.1"/>
</dbReference>
<proteinExistence type="predicted"/>
<dbReference type="PANTHER" id="PTHR30383">
    <property type="entry name" value="THIOESTERASE 1/PROTEASE 1/LYSOPHOSPHOLIPASE L1"/>
    <property type="match status" value="1"/>
</dbReference>
<dbReference type="InterPro" id="IPR036514">
    <property type="entry name" value="SGNH_hydro_sf"/>
</dbReference>
<dbReference type="AlphaFoldDB" id="A0A1B9DG20"/>
<dbReference type="PANTHER" id="PTHR30383:SF5">
    <property type="entry name" value="SGNH HYDROLASE-TYPE ESTERASE DOMAIN-CONTAINING PROTEIN"/>
    <property type="match status" value="1"/>
</dbReference>
<dbReference type="GO" id="GO:0004622">
    <property type="term" value="F:phosphatidylcholine lysophospholipase activity"/>
    <property type="evidence" value="ECO:0007669"/>
    <property type="project" value="TreeGrafter"/>
</dbReference>
<dbReference type="EMBL" id="FNEO01000005">
    <property type="protein sequence ID" value="SDJ61657.1"/>
    <property type="molecule type" value="Genomic_DNA"/>
</dbReference>
<comment type="caution">
    <text evidence="2">The sequence shown here is derived from an EMBL/GenBank/DDBJ whole genome shotgun (WGS) entry which is preliminary data.</text>
</comment>
<dbReference type="CDD" id="cd04501">
    <property type="entry name" value="SGNH_hydrolase_like_4"/>
    <property type="match status" value="1"/>
</dbReference>
<evidence type="ECO:0000259" key="1">
    <source>
        <dbReference type="Pfam" id="PF13472"/>
    </source>
</evidence>
<protein>
    <submittedName>
        <fullName evidence="2">Acylhydrolase</fullName>
    </submittedName>
    <submittedName>
        <fullName evidence="3">Lysophospholipase L1</fullName>
    </submittedName>
</protein>
<sequence length="214" mass="24112">MSGSTTMQDWPYLAKYRQENAKLPLPESGENRVVFLGDSITEFWSNEQPLFFQNKSYINRGISGQTTPQMLLRFRADVIALQPKIVVILAGGNDIAGNTGASTIEMITDNIFSMIELAQIHQIKVILCSVLPANFFYWNPKEKPAERIIELNAILKKYALSNGILFVDYYSPMADEEKGLKTEFSEDRVHPNAAGYETMSPLIEKAIQLTLKTL</sequence>
<evidence type="ECO:0000313" key="5">
    <source>
        <dbReference type="Proteomes" id="UP000182367"/>
    </source>
</evidence>
<dbReference type="SUPFAM" id="SSF52266">
    <property type="entry name" value="SGNH hydrolase"/>
    <property type="match status" value="1"/>
</dbReference>
<evidence type="ECO:0000313" key="4">
    <source>
        <dbReference type="Proteomes" id="UP000093226"/>
    </source>
</evidence>
<dbReference type="Gene3D" id="3.40.50.1110">
    <property type="entry name" value="SGNH hydrolase"/>
    <property type="match status" value="1"/>
</dbReference>
<evidence type="ECO:0000313" key="2">
    <source>
        <dbReference type="EMBL" id="OCB68610.1"/>
    </source>
</evidence>
<reference evidence="2" key="2">
    <citation type="submission" date="2016-03" db="EMBL/GenBank/DDBJ databases">
        <authorList>
            <person name="Ploux O."/>
        </authorList>
    </citation>
    <scope>NUCLEOTIDE SEQUENCE</scope>
    <source>
        <strain evidence="2">NBRC 105008</strain>
    </source>
</reference>
<reference evidence="4" key="1">
    <citation type="submission" date="2016-03" db="EMBL/GenBank/DDBJ databases">
        <title>Draft genome sequence of Paenibacillus glacialis DSM 22343.</title>
        <authorList>
            <person name="Shin S.-K."/>
            <person name="Yi H."/>
        </authorList>
    </citation>
    <scope>NUCLEOTIDE SEQUENCE [LARGE SCALE GENOMIC DNA]</scope>
    <source>
        <strain evidence="4">NBRC 105008</strain>
    </source>
</reference>
<dbReference type="EMBL" id="LVEO01000030">
    <property type="protein sequence ID" value="OCB68610.1"/>
    <property type="molecule type" value="Genomic_DNA"/>
</dbReference>
<dbReference type="OrthoDB" id="9794725at2"/>
<reference evidence="3 5" key="3">
    <citation type="submission" date="2016-10" db="EMBL/GenBank/DDBJ databases">
        <authorList>
            <person name="Varghese N."/>
            <person name="Submissions S."/>
        </authorList>
    </citation>
    <scope>NUCLEOTIDE SEQUENCE [LARGE SCALE GENOMIC DNA]</scope>
    <source>
        <strain evidence="3 5">Gm-149</strain>
    </source>
</reference>
<dbReference type="InterPro" id="IPR013830">
    <property type="entry name" value="SGNH_hydro"/>
</dbReference>
<dbReference type="Proteomes" id="UP000182367">
    <property type="component" value="Unassembled WGS sequence"/>
</dbReference>
<organism evidence="2 4">
    <name type="scientific">Flavobacterium glycines</name>
    <dbReference type="NCBI Taxonomy" id="551990"/>
    <lineage>
        <taxon>Bacteria</taxon>
        <taxon>Pseudomonadati</taxon>
        <taxon>Bacteroidota</taxon>
        <taxon>Flavobacteriia</taxon>
        <taxon>Flavobacteriales</taxon>
        <taxon>Flavobacteriaceae</taxon>
        <taxon>Flavobacterium</taxon>
    </lineage>
</organism>
<dbReference type="Pfam" id="PF13472">
    <property type="entry name" value="Lipase_GDSL_2"/>
    <property type="match status" value="1"/>
</dbReference>
<accession>A0A1B9DG20</accession>
<name>A0A1B9DG20_9FLAO</name>
<dbReference type="STRING" id="551990.SAMN05192550_2413"/>
<keyword evidence="5" id="KW-1185">Reference proteome</keyword>